<accession>A0A9P6MLF2</accession>
<dbReference type="Pfam" id="PF00023">
    <property type="entry name" value="Ank"/>
    <property type="match status" value="1"/>
</dbReference>
<dbReference type="PANTHER" id="PTHR43828">
    <property type="entry name" value="ASPARAGINASE"/>
    <property type="match status" value="1"/>
</dbReference>
<reference evidence="7" key="1">
    <citation type="journal article" date="2020" name="Fungal Divers.">
        <title>Resolving the Mortierellaceae phylogeny through synthesis of multi-gene phylogenetics and phylogenomics.</title>
        <authorList>
            <person name="Vandepol N."/>
            <person name="Liber J."/>
            <person name="Desiro A."/>
            <person name="Na H."/>
            <person name="Kennedy M."/>
            <person name="Barry K."/>
            <person name="Grigoriev I.V."/>
            <person name="Miller A.N."/>
            <person name="O'Donnell K."/>
            <person name="Stajich J.E."/>
            <person name="Bonito G."/>
        </authorList>
    </citation>
    <scope>NUCLEOTIDE SEQUENCE</scope>
    <source>
        <strain evidence="7">MES-2147</strain>
    </source>
</reference>
<dbReference type="SUPFAM" id="SSF54616">
    <property type="entry name" value="DNA-binding domain of Mlu1-box binding protein MBP1"/>
    <property type="match status" value="1"/>
</dbReference>
<dbReference type="GO" id="GO:0033309">
    <property type="term" value="C:SBF transcription complex"/>
    <property type="evidence" value="ECO:0007669"/>
    <property type="project" value="TreeGrafter"/>
</dbReference>
<dbReference type="OrthoDB" id="6718656at2759"/>
<keyword evidence="1" id="KW-0677">Repeat</keyword>
<keyword evidence="8" id="KW-1185">Reference proteome</keyword>
<dbReference type="Gene3D" id="1.25.40.20">
    <property type="entry name" value="Ankyrin repeat-containing domain"/>
    <property type="match status" value="1"/>
</dbReference>
<gene>
    <name evidence="7" type="primary">SWI6_1</name>
    <name evidence="7" type="ORF">BGZ65_003666</name>
</gene>
<feature type="coiled-coil region" evidence="4">
    <location>
        <begin position="499"/>
        <end position="557"/>
    </location>
</feature>
<dbReference type="GO" id="GO:0001228">
    <property type="term" value="F:DNA-binding transcription activator activity, RNA polymerase II-specific"/>
    <property type="evidence" value="ECO:0007669"/>
    <property type="project" value="UniProtKB-ARBA"/>
</dbReference>
<feature type="region of interest" description="Disordered" evidence="5">
    <location>
        <begin position="128"/>
        <end position="198"/>
    </location>
</feature>
<dbReference type="EMBL" id="JAAAHW010000006">
    <property type="protein sequence ID" value="KAG0007146.1"/>
    <property type="molecule type" value="Genomic_DNA"/>
</dbReference>
<dbReference type="Pfam" id="PF13637">
    <property type="entry name" value="Ank_4"/>
    <property type="match status" value="1"/>
</dbReference>
<dbReference type="PROSITE" id="PS50297">
    <property type="entry name" value="ANK_REP_REGION"/>
    <property type="match status" value="2"/>
</dbReference>
<evidence type="ECO:0000259" key="6">
    <source>
        <dbReference type="PROSITE" id="PS51299"/>
    </source>
</evidence>
<proteinExistence type="predicted"/>
<evidence type="ECO:0000313" key="8">
    <source>
        <dbReference type="Proteomes" id="UP000749646"/>
    </source>
</evidence>
<keyword evidence="2 3" id="KW-0040">ANK repeat</keyword>
<dbReference type="FunFam" id="3.10.260.10:FF:000001">
    <property type="entry name" value="APSES transcription factor (MbpA)"/>
    <property type="match status" value="1"/>
</dbReference>
<evidence type="ECO:0000256" key="3">
    <source>
        <dbReference type="PROSITE-ProRule" id="PRU00023"/>
    </source>
</evidence>
<dbReference type="PROSITE" id="PS50088">
    <property type="entry name" value="ANK_REPEAT"/>
    <property type="match status" value="2"/>
</dbReference>
<evidence type="ECO:0000256" key="5">
    <source>
        <dbReference type="SAM" id="MobiDB-lite"/>
    </source>
</evidence>
<dbReference type="AlphaFoldDB" id="A0A9P6MLF2"/>
<dbReference type="Proteomes" id="UP000749646">
    <property type="component" value="Unassembled WGS sequence"/>
</dbReference>
<dbReference type="InterPro" id="IPR018004">
    <property type="entry name" value="KilA/APSES_HTH"/>
</dbReference>
<feature type="compositionally biased region" description="Polar residues" evidence="5">
    <location>
        <begin position="145"/>
        <end position="164"/>
    </location>
</feature>
<keyword evidence="4" id="KW-0175">Coiled coil</keyword>
<evidence type="ECO:0000256" key="1">
    <source>
        <dbReference type="ARBA" id="ARBA00022737"/>
    </source>
</evidence>
<comment type="caution">
    <text evidence="7">The sequence shown here is derived from an EMBL/GenBank/DDBJ whole genome shotgun (WGS) entry which is preliminary data.</text>
</comment>
<dbReference type="InterPro" id="IPR002110">
    <property type="entry name" value="Ankyrin_rpt"/>
</dbReference>
<dbReference type="Gene3D" id="3.10.260.10">
    <property type="entry name" value="Transcription regulator HTH, APSES-type DNA-binding domain"/>
    <property type="match status" value="1"/>
</dbReference>
<sequence length="717" mass="79639">MSNTVNTVYSAVYSGVYVYEFMCRGIAVMRRKHDSYLNATQILKVAGIEKGRRTKILERDILSGEHEKVQGGYGKYQGTWVPFQRGKDLAKEFMVETYLNPLLEYAIPAGEVDIFTPTKEMVILKAKDSVKATSPRQSPSKRIRSSSAKPNAASLTFNAPSMTPSPLHPSLNIASPSIPPSPQWRAEEPPPRKKTKGTTLSLYDQEGDMMEFEQASAVRSVPSVPSYTLDQTMEEPLEGAEKYRSILMAIFLNDEAEEIPTLLIDPTIPTDLDIDLVIDDQGHTALHWAAALARIPVLELLVQKHADIRRVNDNGESVLVRAVLVTNNFDKQSFPQLLSILNKAITLVDRKSRTILHHIALTAGIRGRGSSSHYYMECILEWIARNGGEFSSLVDIQDTNGDTALTIAARVGDRYLAKFLIDVGANRDIENRVGLKAGDFGIDDIPSGASDQPFMARTYTAPPPADLSKDAQASKRGKEVMSVVQKLVDELDLEFSQEISARQNQLKDTQMQLRQATRDLTETRKTIQQCRTQVQQLEETHQKIKNLELSLEEESQRTRSLKGYAGKLRNNDDIDLMFNVRKPTFAHSISDDQHQVAIDLTRLRLVEQDVIQLRSRVYAYQKNDEELSQELTETQNKTSANELLCKKVIAICCNIPLDKVDDMLVPLTLAVESDGASLDLARVAGFMSRVKQQEAMASAATAAAAAATASVATSNTQ</sequence>
<organism evidence="7 8">
    <name type="scientific">Modicella reniformis</name>
    <dbReference type="NCBI Taxonomy" id="1440133"/>
    <lineage>
        <taxon>Eukaryota</taxon>
        <taxon>Fungi</taxon>
        <taxon>Fungi incertae sedis</taxon>
        <taxon>Mucoromycota</taxon>
        <taxon>Mortierellomycotina</taxon>
        <taxon>Mortierellomycetes</taxon>
        <taxon>Mortierellales</taxon>
        <taxon>Mortierellaceae</taxon>
        <taxon>Modicella</taxon>
    </lineage>
</organism>
<dbReference type="SMART" id="SM01252">
    <property type="entry name" value="KilA-N"/>
    <property type="match status" value="1"/>
</dbReference>
<evidence type="ECO:0000313" key="7">
    <source>
        <dbReference type="EMBL" id="KAG0007146.1"/>
    </source>
</evidence>
<dbReference type="Pfam" id="PF04383">
    <property type="entry name" value="KilA-N"/>
    <property type="match status" value="1"/>
</dbReference>
<dbReference type="PANTHER" id="PTHR43828:SF3">
    <property type="entry name" value="CHROMO DOMAIN-CONTAINING PROTEIN"/>
    <property type="match status" value="1"/>
</dbReference>
<feature type="repeat" description="ANK" evidence="3">
    <location>
        <begin position="281"/>
        <end position="313"/>
    </location>
</feature>
<dbReference type="GO" id="GO:0030907">
    <property type="term" value="C:MBF transcription complex"/>
    <property type="evidence" value="ECO:0007669"/>
    <property type="project" value="TreeGrafter"/>
</dbReference>
<dbReference type="InterPro" id="IPR051642">
    <property type="entry name" value="SWI6-like"/>
</dbReference>
<dbReference type="InterPro" id="IPR036887">
    <property type="entry name" value="HTH_APSES_sf"/>
</dbReference>
<feature type="repeat" description="ANK" evidence="3">
    <location>
        <begin position="400"/>
        <end position="432"/>
    </location>
</feature>
<dbReference type="GO" id="GO:0003677">
    <property type="term" value="F:DNA binding"/>
    <property type="evidence" value="ECO:0007669"/>
    <property type="project" value="InterPro"/>
</dbReference>
<name>A0A9P6MLF2_9FUNG</name>
<evidence type="ECO:0000256" key="2">
    <source>
        <dbReference type="ARBA" id="ARBA00023043"/>
    </source>
</evidence>
<dbReference type="SMART" id="SM00248">
    <property type="entry name" value="ANK"/>
    <property type="match status" value="2"/>
</dbReference>
<evidence type="ECO:0000256" key="4">
    <source>
        <dbReference type="SAM" id="Coils"/>
    </source>
</evidence>
<protein>
    <submittedName>
        <fullName evidence="7">Transcriptional regulator swi6</fullName>
    </submittedName>
</protein>
<feature type="domain" description="HTH APSES-type" evidence="6">
    <location>
        <begin position="8"/>
        <end position="114"/>
    </location>
</feature>
<dbReference type="SUPFAM" id="SSF48403">
    <property type="entry name" value="Ankyrin repeat"/>
    <property type="match status" value="1"/>
</dbReference>
<dbReference type="InterPro" id="IPR036770">
    <property type="entry name" value="Ankyrin_rpt-contain_sf"/>
</dbReference>
<dbReference type="InterPro" id="IPR003163">
    <property type="entry name" value="Tscrpt_reg_HTH_APSES-type"/>
</dbReference>
<dbReference type="PROSITE" id="PS51299">
    <property type="entry name" value="HTH_APSES"/>
    <property type="match status" value="1"/>
</dbReference>